<dbReference type="PANTHER" id="PTHR11177">
    <property type="entry name" value="CHITINASE"/>
    <property type="match status" value="1"/>
</dbReference>
<evidence type="ECO:0000259" key="15">
    <source>
        <dbReference type="PROSITE" id="PS50940"/>
    </source>
</evidence>
<name>A0A979FJA7_HYAAZ</name>
<dbReference type="InterPro" id="IPR029070">
    <property type="entry name" value="Chitinase_insertion_sf"/>
</dbReference>
<dbReference type="SUPFAM" id="SSF57625">
    <property type="entry name" value="Invertebrate chitin-binding proteins"/>
    <property type="match status" value="2"/>
</dbReference>
<evidence type="ECO:0000256" key="5">
    <source>
        <dbReference type="ARBA" id="ARBA00022729"/>
    </source>
</evidence>
<dbReference type="GO" id="GO:0008061">
    <property type="term" value="F:chitin binding"/>
    <property type="evidence" value="ECO:0007669"/>
    <property type="project" value="UniProtKB-KW"/>
</dbReference>
<keyword evidence="7" id="KW-0146">Chitin degradation</keyword>
<evidence type="ECO:0000256" key="14">
    <source>
        <dbReference type="SAM" id="SignalP"/>
    </source>
</evidence>
<evidence type="ECO:0000256" key="6">
    <source>
        <dbReference type="ARBA" id="ARBA00022801"/>
    </source>
</evidence>
<feature type="domain" description="GH18" evidence="16">
    <location>
        <begin position="1357"/>
        <end position="1726"/>
    </location>
</feature>
<keyword evidence="11" id="KW-0624">Polysaccharide degradation</keyword>
<evidence type="ECO:0000256" key="10">
    <source>
        <dbReference type="ARBA" id="ARBA00023295"/>
    </source>
</evidence>
<accession>A0A979FJA7</accession>
<keyword evidence="6 12" id="KW-0378">Hydrolase</keyword>
<dbReference type="FunFam" id="3.20.20.80:FF:000144">
    <property type="entry name" value="Chitinase"/>
    <property type="match status" value="1"/>
</dbReference>
<dbReference type="GO" id="GO:0006032">
    <property type="term" value="P:chitin catabolic process"/>
    <property type="evidence" value="ECO:0007669"/>
    <property type="project" value="UniProtKB-KW"/>
</dbReference>
<feature type="region of interest" description="Disordered" evidence="13">
    <location>
        <begin position="1306"/>
        <end position="1350"/>
    </location>
</feature>
<feature type="domain" description="Chitin-binding type-2" evidence="15">
    <location>
        <begin position="834"/>
        <end position="889"/>
    </location>
</feature>
<dbReference type="GeneID" id="108668927"/>
<comment type="similarity">
    <text evidence="2">Belongs to the glycosyl hydrolase 18 family. Chitinase class II subfamily.</text>
</comment>
<dbReference type="CDD" id="cd02872">
    <property type="entry name" value="GH18_chitolectin_chitotriosidase"/>
    <property type="match status" value="4"/>
</dbReference>
<gene>
    <name evidence="18" type="primary">LOC108668927</name>
</gene>
<feature type="compositionally biased region" description="Low complexity" evidence="13">
    <location>
        <begin position="898"/>
        <end position="912"/>
    </location>
</feature>
<proteinExistence type="inferred from homology"/>
<dbReference type="InterPro" id="IPR050314">
    <property type="entry name" value="Glycosyl_Hydrlase_18"/>
</dbReference>
<dbReference type="InterPro" id="IPR036508">
    <property type="entry name" value="Chitin-bd_dom_sf"/>
</dbReference>
<feature type="region of interest" description="Disordered" evidence="13">
    <location>
        <begin position="892"/>
        <end position="925"/>
    </location>
</feature>
<feature type="domain" description="GH18" evidence="16">
    <location>
        <begin position="935"/>
        <end position="1304"/>
    </location>
</feature>
<keyword evidence="9" id="KW-0119">Carbohydrate metabolism</keyword>
<dbReference type="PROSITE" id="PS01095">
    <property type="entry name" value="GH18_1"/>
    <property type="match status" value="4"/>
</dbReference>
<dbReference type="Gene3D" id="3.10.50.10">
    <property type="match status" value="4"/>
</dbReference>
<dbReference type="SUPFAM" id="SSF54556">
    <property type="entry name" value="Chitinase insertion domain"/>
    <property type="match status" value="4"/>
</dbReference>
<evidence type="ECO:0000259" key="16">
    <source>
        <dbReference type="PROSITE" id="PS51910"/>
    </source>
</evidence>
<feature type="region of interest" description="Disordered" evidence="13">
    <location>
        <begin position="1823"/>
        <end position="1844"/>
    </location>
</feature>
<keyword evidence="10 12" id="KW-0326">Glycosidase</keyword>
<organism evidence="17 18">
    <name type="scientific">Hyalella azteca</name>
    <name type="common">Amphipod</name>
    <dbReference type="NCBI Taxonomy" id="294128"/>
    <lineage>
        <taxon>Eukaryota</taxon>
        <taxon>Metazoa</taxon>
        <taxon>Ecdysozoa</taxon>
        <taxon>Arthropoda</taxon>
        <taxon>Crustacea</taxon>
        <taxon>Multicrustacea</taxon>
        <taxon>Malacostraca</taxon>
        <taxon>Eumalacostraca</taxon>
        <taxon>Peracarida</taxon>
        <taxon>Amphipoda</taxon>
        <taxon>Senticaudata</taxon>
        <taxon>Talitrida</taxon>
        <taxon>Talitroidea</taxon>
        <taxon>Hyalellidae</taxon>
        <taxon>Hyalella</taxon>
    </lineage>
</organism>
<evidence type="ECO:0000256" key="2">
    <source>
        <dbReference type="ARBA" id="ARBA00009121"/>
    </source>
</evidence>
<comment type="catalytic activity">
    <reaction evidence="1">
        <text>Random endo-hydrolysis of N-acetyl-beta-D-glucosaminide (1-&gt;4)-beta-linkages in chitin and chitodextrins.</text>
        <dbReference type="EC" id="3.2.1.14"/>
    </reaction>
</comment>
<dbReference type="InterPro" id="IPR002557">
    <property type="entry name" value="Chitin-bd_dom"/>
</dbReference>
<feature type="region of interest" description="Disordered" evidence="13">
    <location>
        <begin position="762"/>
        <end position="841"/>
    </location>
</feature>
<evidence type="ECO:0000256" key="4">
    <source>
        <dbReference type="ARBA" id="ARBA00022669"/>
    </source>
</evidence>
<evidence type="ECO:0000256" key="9">
    <source>
        <dbReference type="ARBA" id="ARBA00023277"/>
    </source>
</evidence>
<dbReference type="GO" id="GO:0005576">
    <property type="term" value="C:extracellular region"/>
    <property type="evidence" value="ECO:0007669"/>
    <property type="project" value="InterPro"/>
</dbReference>
<keyword evidence="4" id="KW-0147">Chitin-binding</keyword>
<feature type="region of interest" description="Disordered" evidence="13">
    <location>
        <begin position="1899"/>
        <end position="1920"/>
    </location>
</feature>
<evidence type="ECO:0000256" key="8">
    <source>
        <dbReference type="ARBA" id="ARBA00023157"/>
    </source>
</evidence>
<evidence type="ECO:0000256" key="11">
    <source>
        <dbReference type="ARBA" id="ARBA00023326"/>
    </source>
</evidence>
<dbReference type="Gene3D" id="3.20.20.80">
    <property type="entry name" value="Glycosidases"/>
    <property type="match status" value="4"/>
</dbReference>
<dbReference type="FunFam" id="3.10.50.10:FF:000001">
    <property type="entry name" value="Chitinase 3-like 1"/>
    <property type="match status" value="1"/>
</dbReference>
<dbReference type="PROSITE" id="PS50940">
    <property type="entry name" value="CHIT_BIND_II"/>
    <property type="match status" value="2"/>
</dbReference>
<keyword evidence="17" id="KW-1185">Reference proteome</keyword>
<feature type="domain" description="GH18" evidence="16">
    <location>
        <begin position="1951"/>
        <end position="2320"/>
    </location>
</feature>
<evidence type="ECO:0000256" key="3">
    <source>
        <dbReference type="ARBA" id="ARBA00012729"/>
    </source>
</evidence>
<dbReference type="FunFam" id="3.10.50.10:FF:000004">
    <property type="entry name" value="Chitinase 5"/>
    <property type="match status" value="3"/>
</dbReference>
<dbReference type="Pfam" id="PF01607">
    <property type="entry name" value="CBM_14"/>
    <property type="match status" value="2"/>
</dbReference>
<dbReference type="EC" id="3.2.1.14" evidence="3"/>
<protein>
    <recommendedName>
        <fullName evidence="3">chitinase</fullName>
        <ecNumber evidence="3">3.2.1.14</ecNumber>
    </recommendedName>
</protein>
<feature type="compositionally biased region" description="Pro residues" evidence="13">
    <location>
        <begin position="1905"/>
        <end position="1920"/>
    </location>
</feature>
<evidence type="ECO:0000256" key="13">
    <source>
        <dbReference type="SAM" id="MobiDB-lite"/>
    </source>
</evidence>
<evidence type="ECO:0000313" key="18">
    <source>
        <dbReference type="RefSeq" id="XP_047736374.1"/>
    </source>
</evidence>
<feature type="compositionally biased region" description="Polar residues" evidence="13">
    <location>
        <begin position="1336"/>
        <end position="1347"/>
    </location>
</feature>
<dbReference type="InterPro" id="IPR011583">
    <property type="entry name" value="Chitinase_II/V-like_cat"/>
</dbReference>
<dbReference type="Pfam" id="PF00704">
    <property type="entry name" value="Glyco_hydro_18"/>
    <property type="match status" value="4"/>
</dbReference>
<keyword evidence="8" id="KW-1015">Disulfide bond</keyword>
<dbReference type="SUPFAM" id="SSF51445">
    <property type="entry name" value="(Trans)glycosidases"/>
    <property type="match status" value="4"/>
</dbReference>
<keyword evidence="5 14" id="KW-0732">Signal</keyword>
<evidence type="ECO:0000313" key="17">
    <source>
        <dbReference type="Proteomes" id="UP000694843"/>
    </source>
</evidence>
<evidence type="ECO:0000256" key="1">
    <source>
        <dbReference type="ARBA" id="ARBA00000822"/>
    </source>
</evidence>
<dbReference type="FunFam" id="3.20.20.80:FF:000007">
    <property type="entry name" value="Acidic mammalian chitinase"/>
    <property type="match status" value="3"/>
</dbReference>
<feature type="compositionally biased region" description="Acidic residues" evidence="13">
    <location>
        <begin position="778"/>
        <end position="788"/>
    </location>
</feature>
<sequence>MGMTMKVVTMVTLLAAVVAGGGEKSGRAAYPQVPGAFVPRPVQVYGPDWGQKVPPHNEMLFSYRINPFETEIYQRGQTPVRYQQSQSNLDPNQRLVDQGPPSDYQHSQQPFFFHAPNQQPLVYHPNFIPQPQSNNFVDQFKSQYRPSHHNPAHQFQQTYPEVQPQPYFADHRSPPQFNSQPNHYGHHQIPDVFASFFKTTDQDTEFNRERGFDRGHIESHPLHEQVQTYTNFRGSVLPDASDSVPFSRSAVESVPVTAQVYTGLQVENSSPSGRRGVNEDFGAFSRGDVESYPAVLKPYSADRDPYEELVATEGDGYGSYGQAGFRLAVESPPIFTALHDPSEAFPMNVHSNSRPFGHLSESIVHGDSRYIGHSIPTPAQYSYYNPRIGTTRVNEGYKIVCYYESWAIYRPQPLDFSVSDIDPFACTHLIYAFAGLDETNYTIKSLDPDYDIVTGGYKAAVTLKAQNPLLKVMIGLGGWNEGGRKYSRMVSTEETRQKFIKSVVKFLDEHHFDGLDFDWEYPGASDRGGRDTDKENFAALIKELSAQFMLRGWVLSAAVSPARFRVNEGYDVPTLGQYLDFINVMTYDLRGPWDGMADHHSPLKTRDSDSWAYKSLNVLDGLSYWADKGAPKHKLVLGVPFYARTFTLSDPSDNKPGAKATSGGTEGRYTRDRGLYAYYEVCQEQRNGGWTRQRDGAGGPYMVKKDQWVGYEDVEYVNLKMDMVRNGGYGGAMVWAIDLDDYLGMCGKRWPLLSAIRIRLADGSPPIDDVTSSSVPEPEPEPSPEPEPEPPKSAPATSSPAESTRETDVSTPSTEPSVATQTRVTTQPSLTTMSLSCSPEGSYQHDPSDCSSYYLCVHGSLNRFTCQSPLLWNKIKNICDWPKSVNCQITDGGGGGASAPSSGVTSSDVPQVTTPPPAPVELEPVQGEGSLSKDYMVVCYFTNWAWYRPGIGKYTPDDIDPTICTHIVYGFAVLDYSNLIIKPHDSWADLDNNFYGKVTALKKRGIKVTVAIGGWNDSAGDKYSRLVNNPTARRKFIEHVIEFITKHDFDGLDLDWEYPKCWQVDCNKGPATDKQAFADWVRELSEAFKPRGLLLSAAVSPSKKVIDEGYDVPALNRYLDWIAVMTYDYHGQWDKKTGHVAPMYYHPEDDIDYFNMDFTIRYWLEQGATLDKLVLGMPMYGQSFTLNNPSVNGLNAPARSGGTAGEFTRAKGFLAYYEICDRVRNGGWTVVKDPEGRMGPYAYSGDQWVSYDDVETIRKKAQYIRDKGLAGGMVWALDLDDFRNRCGQGAHPLMNTIKSVLGPPRGAAVTLPGSVQPTRRPPPPPTPQPSSTTPRLSDSTAVTSSPTVPRPADDGEFKVVCYFTNWAWYRQGEGKYKPEDIDSSLCTHIVYGFAVLDSSRLLIKPHDTWADFDNKFYEKVTSHRSKGTKVLIAIGGWNDSLGSKYSKLVNNPSARQKFTEHVLKFILEHNFDGLDLDWEYPVCWQVDCKKGPASDKQAFSAWIMELHAAFQPHGLLLSAAVSPSNKVIDAGYEIPILNRYLDWIAVMTYDYHGQWDKKTGHVAPMYRHPDTTNEFFNTNFTIHYWLEGGADRKKLVMGMPMYGQSFTLAQAADNSLNQKSYGGGEAGSYTRAQGFLAYYEICYKIKNQGWTVVRDPLGTMGPYAYRGNQWVGFDDVGVIRYKSEYIKQMGLGGGMIWALDLDDFRDRCGCEKHPLLRTINRVLRNYPIPDPDCPTLGGGPPSQLLPFGSPPLALTPTTTTTTTLPPWMTTRKTTAWTPWQPSTTISTRENTEATTPATTRLITRPPWLSSSTRRATTTTTRAPWLPPVEVTPPRTTTGAGAGAAAGQPCEVGEYRPHESDCNKFYQCNQGVLVERKCFPGLHWAESRCEFADKANCKISGSPSAPSRPPPPGLPATPPPFVDQPSTWQPPPQTTAVAMATPRPVTSDPSGFKVVCYFTNWAWYRQGIGKYKPEDIDPSLCTHIVYGFAVLDGTRLLIKPHDTWADYDNEFYKKVTDLKAKGVKVLIAIGGWNDSAGDKYSRLVNSAEARRKFTAHVVEFILKHNFDGLDLDWEYPKCWQVECNKGPESDKPAFSAWIRELHAAFQPHGLLLSAAVSPSYKVIDAGYEVPELNRYLDWIAVMTYDYHGHWDKKTGHVAPMFHHPESLVPEFNANYTIHYWLAHGADRKKLVMGMPMYGQSFALASATDNGLNANSYGRGEAGEFTRAGGFLAYYEICDRIMNRGYTVVRDPQSTIGPYAYKGGQWFGFDDISMIRYKSRYVKDMGLGGAMIWALDLDDFRNRCGCEEHPLLRTINRELRDYPIPDPGCSI</sequence>
<evidence type="ECO:0000256" key="12">
    <source>
        <dbReference type="RuleBase" id="RU000489"/>
    </source>
</evidence>
<dbReference type="OrthoDB" id="76388at2759"/>
<dbReference type="PANTHER" id="PTHR11177:SF359">
    <property type="entry name" value="CHITINASE 10-RELATED"/>
    <property type="match status" value="1"/>
</dbReference>
<feature type="chain" id="PRO_5037709154" description="chitinase" evidence="14">
    <location>
        <begin position="20"/>
        <end position="2329"/>
    </location>
</feature>
<dbReference type="OMA" id="TRICDWP"/>
<dbReference type="InterPro" id="IPR001223">
    <property type="entry name" value="Glyco_hydro18_cat"/>
</dbReference>
<dbReference type="InterPro" id="IPR017853">
    <property type="entry name" value="GH"/>
</dbReference>
<feature type="domain" description="GH18" evidence="16">
    <location>
        <begin position="397"/>
        <end position="763"/>
    </location>
</feature>
<dbReference type="Gene3D" id="2.170.140.10">
    <property type="entry name" value="Chitin binding domain"/>
    <property type="match status" value="2"/>
</dbReference>
<feature type="compositionally biased region" description="Low complexity" evidence="13">
    <location>
        <begin position="1831"/>
        <end position="1844"/>
    </location>
</feature>
<reference evidence="18" key="1">
    <citation type="submission" date="2025-08" db="UniProtKB">
        <authorList>
            <consortium name="RefSeq"/>
        </authorList>
    </citation>
    <scope>IDENTIFICATION</scope>
    <source>
        <tissue evidence="18">Whole organism</tissue>
    </source>
</reference>
<feature type="signal peptide" evidence="14">
    <location>
        <begin position="1"/>
        <end position="19"/>
    </location>
</feature>
<dbReference type="GO" id="GO:0000272">
    <property type="term" value="P:polysaccharide catabolic process"/>
    <property type="evidence" value="ECO:0007669"/>
    <property type="project" value="UniProtKB-KW"/>
</dbReference>
<feature type="domain" description="Chitin-binding type-2" evidence="15">
    <location>
        <begin position="1846"/>
        <end position="1898"/>
    </location>
</feature>
<dbReference type="Proteomes" id="UP000694843">
    <property type="component" value="Unplaced"/>
</dbReference>
<feature type="compositionally biased region" description="Polar residues" evidence="13">
    <location>
        <begin position="809"/>
        <end position="841"/>
    </location>
</feature>
<dbReference type="PROSITE" id="PS51910">
    <property type="entry name" value="GH18_2"/>
    <property type="match status" value="4"/>
</dbReference>
<dbReference type="GO" id="GO:0008843">
    <property type="term" value="F:endochitinase activity"/>
    <property type="evidence" value="ECO:0007669"/>
    <property type="project" value="UniProtKB-EC"/>
</dbReference>
<evidence type="ECO:0000256" key="7">
    <source>
        <dbReference type="ARBA" id="ARBA00023024"/>
    </source>
</evidence>
<dbReference type="RefSeq" id="XP_047736374.1">
    <property type="nucleotide sequence ID" value="XM_047880418.1"/>
</dbReference>
<dbReference type="SMART" id="SM00494">
    <property type="entry name" value="ChtBD2"/>
    <property type="match status" value="2"/>
</dbReference>
<feature type="compositionally biased region" description="Pro residues" evidence="13">
    <location>
        <begin position="1319"/>
        <end position="1328"/>
    </location>
</feature>
<dbReference type="InterPro" id="IPR001579">
    <property type="entry name" value="Glyco_hydro_18_chit_AS"/>
</dbReference>
<dbReference type="KEGG" id="hazt:108668927"/>
<dbReference type="SMART" id="SM00636">
    <property type="entry name" value="Glyco_18"/>
    <property type="match status" value="4"/>
</dbReference>